<protein>
    <submittedName>
        <fullName evidence="1">Type V toxin-antitoxin system endoribonuclease antitoxin GhoS</fullName>
    </submittedName>
</protein>
<dbReference type="Pfam" id="PF11080">
    <property type="entry name" value="GhoS"/>
    <property type="match status" value="1"/>
</dbReference>
<dbReference type="InterPro" id="IPR022597">
    <property type="entry name" value="GhoS"/>
</dbReference>
<dbReference type="Gene3D" id="3.30.70.2360">
    <property type="match status" value="1"/>
</dbReference>
<organism evidence="1 2">
    <name type="scientific">Mixta hanseatica</name>
    <dbReference type="NCBI Taxonomy" id="2872648"/>
    <lineage>
        <taxon>Bacteria</taxon>
        <taxon>Pseudomonadati</taxon>
        <taxon>Pseudomonadota</taxon>
        <taxon>Gammaproteobacteria</taxon>
        <taxon>Enterobacterales</taxon>
        <taxon>Erwiniaceae</taxon>
        <taxon>Mixta</taxon>
    </lineage>
</organism>
<dbReference type="Proteomes" id="UP001056635">
    <property type="component" value="Chromosome"/>
</dbReference>
<accession>A0ABY4RBT8</accession>
<evidence type="ECO:0000313" key="1">
    <source>
        <dbReference type="EMBL" id="UQY45891.1"/>
    </source>
</evidence>
<evidence type="ECO:0000313" key="2">
    <source>
        <dbReference type="Proteomes" id="UP001056635"/>
    </source>
</evidence>
<gene>
    <name evidence="1" type="primary">ghoS</name>
    <name evidence="1" type="ORF">K6958_09760</name>
</gene>
<keyword evidence="2" id="KW-1185">Reference proteome</keyword>
<proteinExistence type="predicted"/>
<sequence length="99" mass="10615">MSPSGITRYVVTFRYQDKGLAAGLELNSAMTHSGFTTTLQDDDGHTHELGSNSYGIVSAKSAEEVHQQAASIGAVALESEPQVDVQTFADFIQQNRPEG</sequence>
<reference evidence="1" key="1">
    <citation type="submission" date="2021-09" db="EMBL/GenBank/DDBJ databases">
        <title>First case of bloodstream infection caused by Mixta hanseatica sp. nov., a member of the Erwiniaceae family.</title>
        <authorList>
            <person name="Both A."/>
            <person name="Huang J."/>
            <person name="Wenzel P."/>
            <person name="Aepfelbacher M."/>
            <person name="Rohde H."/>
            <person name="Christner M."/>
            <person name="Hentschke M."/>
        </authorList>
    </citation>
    <scope>NUCLEOTIDE SEQUENCE</scope>
    <source>
        <strain evidence="1">X22927</strain>
    </source>
</reference>
<dbReference type="RefSeq" id="WP_249894448.1">
    <property type="nucleotide sequence ID" value="NZ_CP082904.1"/>
</dbReference>
<dbReference type="EMBL" id="CP082904">
    <property type="protein sequence ID" value="UQY45891.1"/>
    <property type="molecule type" value="Genomic_DNA"/>
</dbReference>
<name>A0ABY4RBT8_9GAMM</name>
<dbReference type="InterPro" id="IPR038241">
    <property type="entry name" value="GhoS_sf"/>
</dbReference>